<proteinExistence type="predicted"/>
<evidence type="ECO:0000313" key="2">
    <source>
        <dbReference type="EMBL" id="OXM83394.1"/>
    </source>
</evidence>
<dbReference type="EMBL" id="NMQW01000048">
    <property type="protein sequence ID" value="OXM83394.1"/>
    <property type="molecule type" value="Genomic_DNA"/>
</dbReference>
<organism evidence="2 3">
    <name type="scientific">Paenibacillus rigui</name>
    <dbReference type="NCBI Taxonomy" id="554312"/>
    <lineage>
        <taxon>Bacteria</taxon>
        <taxon>Bacillati</taxon>
        <taxon>Bacillota</taxon>
        <taxon>Bacilli</taxon>
        <taxon>Bacillales</taxon>
        <taxon>Paenibacillaceae</taxon>
        <taxon>Paenibacillus</taxon>
    </lineage>
</organism>
<evidence type="ECO:0008006" key="4">
    <source>
        <dbReference type="Google" id="ProtNLM"/>
    </source>
</evidence>
<evidence type="ECO:0000256" key="1">
    <source>
        <dbReference type="SAM" id="Phobius"/>
    </source>
</evidence>
<feature type="transmembrane region" description="Helical" evidence="1">
    <location>
        <begin position="36"/>
        <end position="55"/>
    </location>
</feature>
<keyword evidence="1" id="KW-0472">Membrane</keyword>
<feature type="transmembrane region" description="Helical" evidence="1">
    <location>
        <begin position="91"/>
        <end position="113"/>
    </location>
</feature>
<dbReference type="Proteomes" id="UP000215509">
    <property type="component" value="Unassembled WGS sequence"/>
</dbReference>
<dbReference type="RefSeq" id="WP_094017821.1">
    <property type="nucleotide sequence ID" value="NZ_NMQW01000048.1"/>
</dbReference>
<comment type="caution">
    <text evidence="2">The sequence shown here is derived from an EMBL/GenBank/DDBJ whole genome shotgun (WGS) entry which is preliminary data.</text>
</comment>
<evidence type="ECO:0000313" key="3">
    <source>
        <dbReference type="Proteomes" id="UP000215509"/>
    </source>
</evidence>
<accession>A0A229UJ45</accession>
<dbReference type="OrthoDB" id="2595090at2"/>
<reference evidence="2 3" key="1">
    <citation type="submission" date="2017-07" db="EMBL/GenBank/DDBJ databases">
        <title>Genome sequencing and assembly of Paenibacillus rigui.</title>
        <authorList>
            <person name="Mayilraj S."/>
        </authorList>
    </citation>
    <scope>NUCLEOTIDE SEQUENCE [LARGE SCALE GENOMIC DNA]</scope>
    <source>
        <strain evidence="2 3">JCM 16352</strain>
    </source>
</reference>
<keyword evidence="3" id="KW-1185">Reference proteome</keyword>
<feature type="transmembrane region" description="Helical" evidence="1">
    <location>
        <begin position="142"/>
        <end position="159"/>
    </location>
</feature>
<dbReference type="AlphaFoldDB" id="A0A229UJ45"/>
<sequence length="180" mass="20130">MQHLGTTVGITAFVGFMLYRRFKRTVGFQKLTPSRFRFRITVFGIIGCLFLYLGFLHPVNLIADGVGLVCGLVLSHFAIKHTQLEKREDGWYYSTHLGVQVAVLLLLVARIGYKLLTMYTMPPEVLAAANADPAQQFTKDPLTVGVFFVLVSFYIRFLLHLLSEVKCRGNGGDSADPTKI</sequence>
<keyword evidence="1" id="KW-0812">Transmembrane</keyword>
<feature type="transmembrane region" description="Helical" evidence="1">
    <location>
        <begin position="6"/>
        <end position="22"/>
    </location>
</feature>
<keyword evidence="1" id="KW-1133">Transmembrane helix</keyword>
<protein>
    <recommendedName>
        <fullName evidence="4">DUF1453 domain-containing protein</fullName>
    </recommendedName>
</protein>
<gene>
    <name evidence="2" type="ORF">CF651_26215</name>
</gene>
<dbReference type="Pfam" id="PF07301">
    <property type="entry name" value="DUF1453"/>
    <property type="match status" value="1"/>
</dbReference>
<name>A0A229UJ45_9BACL</name>
<dbReference type="InterPro" id="IPR058247">
    <property type="entry name" value="DUF1453"/>
</dbReference>
<feature type="transmembrane region" description="Helical" evidence="1">
    <location>
        <begin position="61"/>
        <end position="79"/>
    </location>
</feature>